<dbReference type="Proteomes" id="UP000290407">
    <property type="component" value="Unassembled WGS sequence"/>
</dbReference>
<evidence type="ECO:0000313" key="1">
    <source>
        <dbReference type="EMBL" id="RYC67710.1"/>
    </source>
</evidence>
<sequence>MKTLLLVGIILIGLCGEALSMGHPHNMFAARKLMRAKTSASAAKPRTRPATYSCWQSAVEQAELSRRVLVTLSRLRPTRTY</sequence>
<dbReference type="EMBL" id="SBLB01000007">
    <property type="protein sequence ID" value="RYC67710.1"/>
    <property type="molecule type" value="Genomic_DNA"/>
</dbReference>
<organism evidence="1 2">
    <name type="scientific">Spirosoma sordidisoli</name>
    <dbReference type="NCBI Taxonomy" id="2502893"/>
    <lineage>
        <taxon>Bacteria</taxon>
        <taxon>Pseudomonadati</taxon>
        <taxon>Bacteroidota</taxon>
        <taxon>Cytophagia</taxon>
        <taxon>Cytophagales</taxon>
        <taxon>Cytophagaceae</taxon>
        <taxon>Spirosoma</taxon>
    </lineage>
</organism>
<gene>
    <name evidence="1" type="ORF">EQG79_23700</name>
</gene>
<accession>A0A4Q2UJS6</accession>
<evidence type="ECO:0000313" key="2">
    <source>
        <dbReference type="Proteomes" id="UP000290407"/>
    </source>
</evidence>
<keyword evidence="2" id="KW-1185">Reference proteome</keyword>
<dbReference type="RefSeq" id="WP_077922156.1">
    <property type="nucleotide sequence ID" value="NZ_SBLB01000007.1"/>
</dbReference>
<reference evidence="1 2" key="1">
    <citation type="submission" date="2019-01" db="EMBL/GenBank/DDBJ databases">
        <title>Spirosoma flava sp. nov., a propanil-degrading bacterium isolated from herbicide-contaminated soil.</title>
        <authorList>
            <person name="Zhang L."/>
            <person name="Jiang J.-D."/>
        </authorList>
    </citation>
    <scope>NUCLEOTIDE SEQUENCE [LARGE SCALE GENOMIC DNA]</scope>
    <source>
        <strain evidence="1 2">TY50</strain>
    </source>
</reference>
<protein>
    <submittedName>
        <fullName evidence="1">Uncharacterized protein</fullName>
    </submittedName>
</protein>
<comment type="caution">
    <text evidence="1">The sequence shown here is derived from an EMBL/GenBank/DDBJ whole genome shotgun (WGS) entry which is preliminary data.</text>
</comment>
<dbReference type="AlphaFoldDB" id="A0A4Q2UJS6"/>
<name>A0A4Q2UJS6_9BACT</name>
<proteinExistence type="predicted"/>